<dbReference type="InterPro" id="IPR058498">
    <property type="entry name" value="DUF8185"/>
</dbReference>
<feature type="domain" description="DUF8010" evidence="1">
    <location>
        <begin position="14"/>
        <end position="82"/>
    </location>
</feature>
<accession>A0A4P7QH90</accession>
<dbReference type="Pfam" id="PF26035">
    <property type="entry name" value="DUF8010"/>
    <property type="match status" value="1"/>
</dbReference>
<dbReference type="OrthoDB" id="5178111at2"/>
<dbReference type="InterPro" id="IPR058323">
    <property type="entry name" value="DUF8010"/>
</dbReference>
<dbReference type="InterPro" id="IPR016601">
    <property type="entry name" value="UCP012637"/>
</dbReference>
<protein>
    <submittedName>
        <fullName evidence="3">Uncharacterized protein</fullName>
    </submittedName>
</protein>
<feature type="domain" description="DUF8185" evidence="2">
    <location>
        <begin position="116"/>
        <end position="225"/>
    </location>
</feature>
<dbReference type="RefSeq" id="WP_136141703.1">
    <property type="nucleotide sequence ID" value="NZ_CP039247.1"/>
</dbReference>
<dbReference type="KEGG" id="cee:CENDO_08935"/>
<keyword evidence="4" id="KW-1185">Reference proteome</keyword>
<evidence type="ECO:0000313" key="3">
    <source>
        <dbReference type="EMBL" id="QCB29055.1"/>
    </source>
</evidence>
<name>A0A4P7QH90_9CORY</name>
<reference evidence="3 4" key="1">
    <citation type="submission" date="2019-04" db="EMBL/GenBank/DDBJ databases">
        <title>Corynebacterium endometrii sp. nov., isolated from the uterus of a cow with endometritis.</title>
        <authorList>
            <person name="Ballas P."/>
            <person name="Ruckert C."/>
            <person name="Wagener K."/>
            <person name="Drillich M."/>
            <person name="Kaempfer P."/>
            <person name="Busse H.-J."/>
            <person name="Ehling-Schulz M."/>
        </authorList>
    </citation>
    <scope>NUCLEOTIDE SEQUENCE [LARGE SCALE GENOMIC DNA]</scope>
    <source>
        <strain evidence="3 4">LMM-1653</strain>
    </source>
</reference>
<dbReference type="Proteomes" id="UP000296352">
    <property type="component" value="Chromosome"/>
</dbReference>
<evidence type="ECO:0000259" key="1">
    <source>
        <dbReference type="Pfam" id="PF26035"/>
    </source>
</evidence>
<dbReference type="Pfam" id="PF26572">
    <property type="entry name" value="DUF8185"/>
    <property type="match status" value="1"/>
</dbReference>
<evidence type="ECO:0000313" key="4">
    <source>
        <dbReference type="Proteomes" id="UP000296352"/>
    </source>
</evidence>
<dbReference type="AlphaFoldDB" id="A0A4P7QH90"/>
<organism evidence="3 4">
    <name type="scientific">Corynebacterium endometrii</name>
    <dbReference type="NCBI Taxonomy" id="2488819"/>
    <lineage>
        <taxon>Bacteria</taxon>
        <taxon>Bacillati</taxon>
        <taxon>Actinomycetota</taxon>
        <taxon>Actinomycetes</taxon>
        <taxon>Mycobacteriales</taxon>
        <taxon>Corynebacteriaceae</taxon>
        <taxon>Corynebacterium</taxon>
    </lineage>
</organism>
<evidence type="ECO:0000259" key="2">
    <source>
        <dbReference type="Pfam" id="PF26572"/>
    </source>
</evidence>
<proteinExistence type="predicted"/>
<dbReference type="PIRSF" id="PIRSF012637">
    <property type="entry name" value="UCP012637"/>
    <property type="match status" value="1"/>
</dbReference>
<dbReference type="EMBL" id="CP039247">
    <property type="protein sequence ID" value="QCB29055.1"/>
    <property type="molecule type" value="Genomic_DNA"/>
</dbReference>
<sequence>MVNESLRIDGGGPGLQALLARAVGLDATASARLRQIDEQGVDVFVTTPFEVVASRRVRGQASRDGAVVSAQATLGALQENSALEDAAEGEKDSGAPIPVTLDLGPARDPSWPGALPPAQGFEQIDIVPVDVVRQLADQGQALARQFSGPLGPPASLLNQTVITVTNEDSGASADVPMRVIFACTSLGLIPRFSAPLDIPRHLRVARRGRWLRVDAPFGTIYRSSGLSLF</sequence>
<gene>
    <name evidence="3" type="ORF">CENDO_08935</name>
</gene>